<dbReference type="InterPro" id="IPR029068">
    <property type="entry name" value="Glyas_Bleomycin-R_OHBP_Dase"/>
</dbReference>
<dbReference type="EMBL" id="QQTP01000006">
    <property type="protein sequence ID" value="RDJ24605.1"/>
    <property type="molecule type" value="Genomic_DNA"/>
</dbReference>
<reference evidence="3" key="1">
    <citation type="submission" date="2018-07" db="EMBL/GenBank/DDBJ databases">
        <authorList>
            <person name="Safronova V.I."/>
            <person name="Chirak E.R."/>
            <person name="Sazanova A.L."/>
        </authorList>
    </citation>
    <scope>NUCLEOTIDE SEQUENCE [LARGE SCALE GENOMIC DNA]</scope>
    <source>
        <strain evidence="3">RCAM04685</strain>
    </source>
</reference>
<dbReference type="PANTHER" id="PTHR36110:SF2">
    <property type="entry name" value="RING-CLEAVING DIOXYGENASE MHQE-RELATED"/>
    <property type="match status" value="1"/>
</dbReference>
<feature type="domain" description="VOC" evidence="1">
    <location>
        <begin position="152"/>
        <end position="272"/>
    </location>
</feature>
<dbReference type="InterPro" id="IPR004360">
    <property type="entry name" value="Glyas_Fos-R_dOase_dom"/>
</dbReference>
<dbReference type="CDD" id="cd08347">
    <property type="entry name" value="PcpA_C_like"/>
    <property type="match status" value="1"/>
</dbReference>
<keyword evidence="3" id="KW-1185">Reference proteome</keyword>
<comment type="caution">
    <text evidence="2">The sequence shown here is derived from an EMBL/GenBank/DDBJ whole genome shotgun (WGS) entry which is preliminary data.</text>
</comment>
<evidence type="ECO:0000259" key="1">
    <source>
        <dbReference type="PROSITE" id="PS51819"/>
    </source>
</evidence>
<keyword evidence="2" id="KW-0223">Dioxygenase</keyword>
<gene>
    <name evidence="2" type="ORF">DWE98_13050</name>
</gene>
<dbReference type="RefSeq" id="WP_114829702.1">
    <property type="nucleotide sequence ID" value="NZ_QQTO01000033.1"/>
</dbReference>
<keyword evidence="2" id="KW-0560">Oxidoreductase</keyword>
<dbReference type="PROSITE" id="PS51819">
    <property type="entry name" value="VOC"/>
    <property type="match status" value="2"/>
</dbReference>
<dbReference type="Proteomes" id="UP000255207">
    <property type="component" value="Unassembled WGS sequence"/>
</dbReference>
<dbReference type="SUPFAM" id="SSF54593">
    <property type="entry name" value="Glyoxalase/Bleomycin resistance protein/Dihydroxybiphenyl dioxygenase"/>
    <property type="match status" value="1"/>
</dbReference>
<sequence>MQINGIHHVTAIAGPARRNLDFYGRVLGLRLVKKTVNFDDPGTYHLYYGDAAGAPGTILTFFPWEHAAAGRLGVGETQETAFRVPEGAIGYWTHRLVEHGVVHEQPQKRFGETVLAFRDPDGMRLSIVGVPGIESEPAWGEGGIPADYAIRGFHSVSLLLDDAAPTGAILSDVFGFKEIAREGTLIRYQAEGTPLGNIIDLRGAGGFLPARQGAGSVHHIAFRATDDAAQQEMVRRLAENHGIRTTEQKDRNYFRSVYFREPGRVLFEIATDVPGFAVDEAPETLGQALKLPAQYESQRSRIEAVLPELA</sequence>
<accession>A0A370L5R1</accession>
<dbReference type="AlphaFoldDB" id="A0A370L5R1"/>
<evidence type="ECO:0000313" key="2">
    <source>
        <dbReference type="EMBL" id="RDJ24605.1"/>
    </source>
</evidence>
<organism evidence="2 3">
    <name type="scientific">Bosea caraganae</name>
    <dbReference type="NCBI Taxonomy" id="2763117"/>
    <lineage>
        <taxon>Bacteria</taxon>
        <taxon>Pseudomonadati</taxon>
        <taxon>Pseudomonadota</taxon>
        <taxon>Alphaproteobacteria</taxon>
        <taxon>Hyphomicrobiales</taxon>
        <taxon>Boseaceae</taxon>
        <taxon>Bosea</taxon>
    </lineage>
</organism>
<name>A0A370L5R1_9HYPH</name>
<dbReference type="OrthoDB" id="9785698at2"/>
<dbReference type="Gene3D" id="3.10.180.10">
    <property type="entry name" value="2,3-Dihydroxybiphenyl 1,2-Dioxygenase, domain 1"/>
    <property type="match status" value="2"/>
</dbReference>
<proteinExistence type="predicted"/>
<dbReference type="PANTHER" id="PTHR36110">
    <property type="entry name" value="RING-CLEAVING DIOXYGENASE MHQE-RELATED"/>
    <property type="match status" value="1"/>
</dbReference>
<dbReference type="Pfam" id="PF00903">
    <property type="entry name" value="Glyoxalase"/>
    <property type="match status" value="1"/>
</dbReference>
<dbReference type="InterPro" id="IPR052537">
    <property type="entry name" value="Extradiol_RC_dioxygenase"/>
</dbReference>
<evidence type="ECO:0000313" key="3">
    <source>
        <dbReference type="Proteomes" id="UP000255207"/>
    </source>
</evidence>
<protein>
    <submittedName>
        <fullName evidence="2">Ring-cleaving dioxygenase</fullName>
    </submittedName>
</protein>
<dbReference type="GO" id="GO:0051213">
    <property type="term" value="F:dioxygenase activity"/>
    <property type="evidence" value="ECO:0007669"/>
    <property type="project" value="UniProtKB-KW"/>
</dbReference>
<dbReference type="InterPro" id="IPR037523">
    <property type="entry name" value="VOC_core"/>
</dbReference>
<feature type="domain" description="VOC" evidence="1">
    <location>
        <begin position="5"/>
        <end position="130"/>
    </location>
</feature>